<organism evidence="1 2">
    <name type="scientific">Catharanthus roseus</name>
    <name type="common">Madagascar periwinkle</name>
    <name type="synonym">Vinca rosea</name>
    <dbReference type="NCBI Taxonomy" id="4058"/>
    <lineage>
        <taxon>Eukaryota</taxon>
        <taxon>Viridiplantae</taxon>
        <taxon>Streptophyta</taxon>
        <taxon>Embryophyta</taxon>
        <taxon>Tracheophyta</taxon>
        <taxon>Spermatophyta</taxon>
        <taxon>Magnoliopsida</taxon>
        <taxon>eudicotyledons</taxon>
        <taxon>Gunneridae</taxon>
        <taxon>Pentapetalae</taxon>
        <taxon>asterids</taxon>
        <taxon>lamiids</taxon>
        <taxon>Gentianales</taxon>
        <taxon>Apocynaceae</taxon>
        <taxon>Rauvolfioideae</taxon>
        <taxon>Vinceae</taxon>
        <taxon>Catharanthinae</taxon>
        <taxon>Catharanthus</taxon>
    </lineage>
</organism>
<dbReference type="EMBL" id="CM044702">
    <property type="protein sequence ID" value="KAI5677384.1"/>
    <property type="molecule type" value="Genomic_DNA"/>
</dbReference>
<evidence type="ECO:0000313" key="1">
    <source>
        <dbReference type="EMBL" id="KAI5677384.1"/>
    </source>
</evidence>
<sequence length="478" mass="53325">MYNSTSIQIPNFAKGLHVLLVDKNSDNLFSMKVILRAYSYKVTTVESTSAALSIFMSQKHNLDIIIVEAEMPHMDGFEFLQHIHTQKKTTPLILMAANAGIALVAKAFKYGACDFLHKPIRIEALPNIWHHFLRKRLENQPTQPIGVQMETSNFPLTNATVDMSIEGVESQEADEVRSEITYKQLLTSRGKTRVVWNSQLHSKFEAALAELGGEKYAKASDILGLMNVPGLTISHISSHLQKHKIKLSQNQSPSTPNIGIIEQPQEHPAYHLLKIKEGDQNVAASNSLVMPKMGFGNTTQTIPASQYSSLSSLQGQNMNSLGIPSRMWDLSNSSHNVGVLSNYGMKPAETTDVYGKSDDQMESTSFLKKHESNSSNTDNNNNESRIDGKRLSAAEKGKGISSSDHSCKKWVDDQNCVQEMEGNDEKKKAAKEPDVPLSLQPQVNEEWSLENVLELLCDDENFNKWLKLHPNALYSFIE</sequence>
<comment type="caution">
    <text evidence="1">The sequence shown here is derived from an EMBL/GenBank/DDBJ whole genome shotgun (WGS) entry which is preliminary data.</text>
</comment>
<keyword evidence="2" id="KW-1185">Reference proteome</keyword>
<gene>
    <name evidence="1" type="ORF">M9H77_08334</name>
</gene>
<name>A0ACC0BXS5_CATRO</name>
<protein>
    <submittedName>
        <fullName evidence="1">Uncharacterized protein</fullName>
    </submittedName>
</protein>
<proteinExistence type="predicted"/>
<dbReference type="Proteomes" id="UP001060085">
    <property type="component" value="Linkage Group LG02"/>
</dbReference>
<accession>A0ACC0BXS5</accession>
<reference evidence="2" key="1">
    <citation type="journal article" date="2023" name="Nat. Plants">
        <title>Single-cell RNA sequencing provides a high-resolution roadmap for understanding the multicellular compartmentation of specialized metabolism.</title>
        <authorList>
            <person name="Sun S."/>
            <person name="Shen X."/>
            <person name="Li Y."/>
            <person name="Li Y."/>
            <person name="Wang S."/>
            <person name="Li R."/>
            <person name="Zhang H."/>
            <person name="Shen G."/>
            <person name="Guo B."/>
            <person name="Wei J."/>
            <person name="Xu J."/>
            <person name="St-Pierre B."/>
            <person name="Chen S."/>
            <person name="Sun C."/>
        </authorList>
    </citation>
    <scope>NUCLEOTIDE SEQUENCE [LARGE SCALE GENOMIC DNA]</scope>
</reference>
<evidence type="ECO:0000313" key="2">
    <source>
        <dbReference type="Proteomes" id="UP001060085"/>
    </source>
</evidence>